<protein>
    <submittedName>
        <fullName evidence="1">Uncharacterized protein</fullName>
    </submittedName>
</protein>
<dbReference type="Proteomes" id="UP000000935">
    <property type="component" value="Plasmid pBM100"/>
</dbReference>
<geneLocation type="plasmid" evidence="1 2">
    <name>pBM100</name>
</geneLocation>
<dbReference type="EMBL" id="CP001984">
    <property type="protein sequence ID" value="ADE72259.1"/>
    <property type="molecule type" value="Genomic_DNA"/>
</dbReference>
<accession>D5E384</accession>
<dbReference type="HOGENOM" id="CLU_1493371_0_0_9"/>
<name>D5E384_PRIM1</name>
<sequence>MVNIVAEVISLPDLKGVDQMTDYMSMLFEDPAKDSLIKIGFITKAMDALATVPKAQLPPRGRDAEGNHFFVGFELTTDPIDGVEYTLRPKAIKALRAEPIYELRLSVERLNWHFRATFFPKYHPDTNQLFYCLVNPFEKEGKEGDNDDPTDENMQETYEVFKQVRAHFDDYRKYFDDLYQ</sequence>
<dbReference type="KEGG" id="bmq:BMQ_pBM10005"/>
<reference evidence="1 2" key="2">
    <citation type="journal article" date="2001" name="Plasmid">
        <title>Discoveries within the Seven Plasmid Array of Bacillus megaterium QM B1551.</title>
        <authorList>
            <person name="Kunnimalaiyaan M."/>
            <person name="Zhou Y."/>
            <person name="Scholle M."/>
            <person name="Baisa G.A."/>
            <person name="Vary P.S."/>
        </authorList>
    </citation>
    <scope>NUCLEOTIDE SEQUENCE [LARGE SCALE GENOMIC DNA]</scope>
    <source>
        <strain evidence="2">ATCC 12872 / QMB1551</strain>
        <plasmid evidence="1 2">pBM100</plasmid>
    </source>
</reference>
<reference evidence="1 2" key="4">
    <citation type="journal article" date="2011" name="J. Bacteriol.">
        <title>Genome sequences of the biotechnologically important Bacillus megaterium strains QM B1551 and DSM319.</title>
        <authorList>
            <person name="Eppinger M."/>
            <person name="Bunk B."/>
            <person name="Johns M.A."/>
            <person name="Edirisinghe J.N."/>
            <person name="Kutumbaka K.K."/>
            <person name="Koenig S.S."/>
            <person name="Huot Creasy H."/>
            <person name="Rosovitz M.J."/>
            <person name="Riley D.R."/>
            <person name="Daugherty S."/>
            <person name="Martin M."/>
            <person name="Elbourne L.D."/>
            <person name="Paulsen I."/>
            <person name="Biedendieck R."/>
            <person name="Braun C."/>
            <person name="Grayburn S."/>
            <person name="Dhingra S."/>
            <person name="Lukyanchuk V."/>
            <person name="Ball B."/>
            <person name="Ul-Qamar R."/>
            <person name="Seibel J."/>
            <person name="Bremer E."/>
            <person name="Jahn D."/>
            <person name="Ravel J."/>
            <person name="Vary P.S."/>
        </authorList>
    </citation>
    <scope>NUCLEOTIDE SEQUENCE [LARGE SCALE GENOMIC DNA]</scope>
    <source>
        <strain evidence="2">ATCC 12872 / QMB1551</strain>
        <plasmid evidence="1">pBM100</plasmid>
    </source>
</reference>
<gene>
    <name evidence="1" type="ordered locus">BMQ_pBM10005</name>
</gene>
<organism evidence="1 2">
    <name type="scientific">Priestia megaterium (strain ATCC 12872 / QMB1551)</name>
    <name type="common">Bacillus megaterium</name>
    <dbReference type="NCBI Taxonomy" id="545693"/>
    <lineage>
        <taxon>Bacteria</taxon>
        <taxon>Bacillati</taxon>
        <taxon>Bacillota</taxon>
        <taxon>Bacilli</taxon>
        <taxon>Bacillales</taxon>
        <taxon>Bacillaceae</taxon>
        <taxon>Priestia</taxon>
    </lineage>
</organism>
<keyword evidence="1" id="KW-0614">Plasmid</keyword>
<keyword evidence="2" id="KW-1185">Reference proteome</keyword>
<proteinExistence type="predicted"/>
<reference key="3">
    <citation type="submission" date="2010-04" db="EMBL/GenBank/DDBJ databases">
        <title>Genome sequences of the industrial vitamin B12-producers B. megaterium QM B1551 and DSM319 reveal new insights into the Bacillus genome evolution and pan-genome structure.</title>
        <authorList>
            <person name="Eppinger M."/>
            <person name="Bunk B."/>
            <person name="Johns M.A."/>
            <person name="Edirisinghe J.N."/>
            <person name="Kutumbaka K.K."/>
            <person name="Riley D.R."/>
            <person name="Creasy H.H."/>
            <person name="Koenig S.S.K."/>
            <person name="Galens K."/>
            <person name="Orvis J."/>
            <person name="Creasy T."/>
            <person name="Biedendieck R."/>
            <person name="Braun C."/>
            <person name="Grayburn S."/>
            <person name="Jahn D."/>
            <person name="Ravel J."/>
            <person name="Vary P.S."/>
        </authorList>
    </citation>
    <scope>NUCLEOTIDE SEQUENCE</scope>
    <source>
        <strain>QM B1551</strain>
    </source>
</reference>
<dbReference type="AlphaFoldDB" id="D5E384"/>
<evidence type="ECO:0000313" key="2">
    <source>
        <dbReference type="Proteomes" id="UP000000935"/>
    </source>
</evidence>
<reference evidence="1 2" key="1">
    <citation type="journal article" date="1997" name="Plasmid">
        <title>Replicons of the Indigenous Plasmids of Bacillus megaterium QM B1551.</title>
        <authorList>
            <person name="Stevenson D.M."/>
            <person name="Zhou Y."/>
            <person name="Mueller K."/>
            <person name="Jablonski L."/>
            <person name="Vary P.S."/>
        </authorList>
    </citation>
    <scope>NUCLEOTIDE SEQUENCE [LARGE SCALE GENOMIC DNA]</scope>
    <source>
        <strain evidence="2">ATCC 12872 / QMB1551</strain>
        <plasmid evidence="1 2">pBM100</plasmid>
    </source>
</reference>
<evidence type="ECO:0000313" key="1">
    <source>
        <dbReference type="EMBL" id="ADE72259.1"/>
    </source>
</evidence>